<dbReference type="Gramene" id="TraesJUL7B03G04096740.1">
    <property type="protein sequence ID" value="TraesJUL7B03G04096740.1"/>
    <property type="gene ID" value="TraesJUL7B03G04096740"/>
</dbReference>
<dbReference type="SUPFAM" id="SSF81383">
    <property type="entry name" value="F-box domain"/>
    <property type="match status" value="1"/>
</dbReference>
<dbReference type="Gramene" id="TraesROB_scaffold_069930_01G000200.1">
    <property type="protein sequence ID" value="TraesROB_scaffold_069930_01G000200.1"/>
    <property type="gene ID" value="TraesROB_scaffold_069930_01G000200"/>
</dbReference>
<dbReference type="Proteomes" id="UP000019116">
    <property type="component" value="Chromosome 7B"/>
</dbReference>
<dbReference type="Gramene" id="TraesCLE_scaffold_156169_01G000200.1">
    <property type="protein sequence ID" value="TraesCLE_scaffold_156169_01G000200.1"/>
    <property type="gene ID" value="TraesCLE_scaffold_156169_01G000200"/>
</dbReference>
<dbReference type="AlphaFoldDB" id="A0A3B6S9V7"/>
<dbReference type="OrthoDB" id="689365at2759"/>
<reference evidence="1" key="1">
    <citation type="submission" date="2018-08" db="EMBL/GenBank/DDBJ databases">
        <authorList>
            <person name="Rossello M."/>
        </authorList>
    </citation>
    <scope>NUCLEOTIDE SEQUENCE [LARGE SCALE GENOMIC DNA]</scope>
    <source>
        <strain evidence="1">cv. Chinese Spring</strain>
    </source>
</reference>
<dbReference type="RefSeq" id="XP_044431819.1">
    <property type="nucleotide sequence ID" value="XM_044575884.1"/>
</dbReference>
<dbReference type="Gramene" id="TraesCS7B02G044600.1">
    <property type="protein sequence ID" value="TraesCS7B02G044600.1"/>
    <property type="gene ID" value="TraesCS7B02G044600"/>
</dbReference>
<reference evidence="1" key="2">
    <citation type="submission" date="2018-10" db="UniProtKB">
        <authorList>
            <consortium name="EnsemblPlants"/>
        </authorList>
    </citation>
    <scope>IDENTIFICATION</scope>
</reference>
<evidence type="ECO:0000313" key="2">
    <source>
        <dbReference type="Proteomes" id="UP000019116"/>
    </source>
</evidence>
<dbReference type="OMA" id="GRITHNI"/>
<dbReference type="InterPro" id="IPR036047">
    <property type="entry name" value="F-box-like_dom_sf"/>
</dbReference>
<dbReference type="Gramene" id="TraesRN7B0100106100.1">
    <property type="protein sequence ID" value="TraesRN7B0100106100.1"/>
    <property type="gene ID" value="TraesRN7B0100106100"/>
</dbReference>
<organism evidence="1">
    <name type="scientific">Triticum aestivum</name>
    <name type="common">Wheat</name>
    <dbReference type="NCBI Taxonomy" id="4565"/>
    <lineage>
        <taxon>Eukaryota</taxon>
        <taxon>Viridiplantae</taxon>
        <taxon>Streptophyta</taxon>
        <taxon>Embryophyta</taxon>
        <taxon>Tracheophyta</taxon>
        <taxon>Spermatophyta</taxon>
        <taxon>Magnoliopsida</taxon>
        <taxon>Liliopsida</taxon>
        <taxon>Poales</taxon>
        <taxon>Poaceae</taxon>
        <taxon>BOP clade</taxon>
        <taxon>Pooideae</taxon>
        <taxon>Triticodae</taxon>
        <taxon>Triticeae</taxon>
        <taxon>Triticinae</taxon>
        <taxon>Triticum</taxon>
    </lineage>
</organism>
<proteinExistence type="predicted"/>
<evidence type="ECO:0008006" key="3">
    <source>
        <dbReference type="Google" id="ProtNLM"/>
    </source>
</evidence>
<name>A0A3B6S9V7_WHEAT</name>
<keyword evidence="2" id="KW-1185">Reference proteome</keyword>
<dbReference type="Gramene" id="TraesNOR7B03G04103880.2">
    <property type="protein sequence ID" value="TraesNOR7B03G04103880.2"/>
    <property type="gene ID" value="TraesNOR7B03G04103880"/>
</dbReference>
<dbReference type="Gramene" id="TraesLAC7B03G04011590.2">
    <property type="protein sequence ID" value="TraesLAC7B03G04011590.2"/>
    <property type="gene ID" value="TraesLAC7B03G04011590"/>
</dbReference>
<sequence>MRSLTPPHVPGLWEREELVEVLIRIPPDEPADLIRASLVCKAWCRLLSGHVFRGRYRTLHKTPPVLGFLQSWDDNVERFVPTTKFRPRSPKRRDSFVLDCRHGRVLLGCEWDREDEEEEEEEEEKEEKEVEDVNWKMVVWDPVSGSRTELHNIFGPDSNRANYTATVLCATDGCNHTACNLGPFFVVVAFVSLHDKRLVLASVYSSKTREWTSPASIHIGGVGTLGAYIVARPAVIVGQALHFLLRRDEGICILKYDLVRHRLSVIDPPGLRTLTWNPLLISPDDGGLGVVHLDQHGLCLIWSMEVSRDGEVSWIQVREMDLKTLVPSGNPRTSYSLKLVGCVEGTDIILAITYLGAFRIDLKSLRLRKLSSKPNRGTIEREIFENLFLYMSFNNPPAVASAVAVAETSEAGRRVS</sequence>
<protein>
    <recommendedName>
        <fullName evidence="3">F-box domain-containing protein</fullName>
    </recommendedName>
</protein>
<gene>
    <name evidence="1" type="primary">LOC123157624</name>
</gene>
<dbReference type="PANTHER" id="PTHR32133">
    <property type="entry name" value="OS07G0120400 PROTEIN"/>
    <property type="match status" value="1"/>
</dbReference>
<dbReference type="Gramene" id="TraesARI5B03G02957640.1">
    <property type="protein sequence ID" value="TraesARI5B03G02957640.1"/>
    <property type="gene ID" value="TraesARI5B03G02957640"/>
</dbReference>
<dbReference type="GeneID" id="123157624"/>
<dbReference type="Gramene" id="TraesWEE_scaffold_122136_01G000200.1">
    <property type="protein sequence ID" value="TraesWEE_scaffold_122136_01G000200.1"/>
    <property type="gene ID" value="TraesWEE_scaffold_122136_01G000200"/>
</dbReference>
<accession>A0A3B6S9V7</accession>
<dbReference type="EnsemblPlants" id="TraesCS7B02G044600.1">
    <property type="protein sequence ID" value="TraesCS7B02G044600.1"/>
    <property type="gene ID" value="TraesCS7B02G044600"/>
</dbReference>
<dbReference type="Gramene" id="TraesLDM7B03G04062430.1">
    <property type="protein sequence ID" value="TraesLDM7B03G04062430.1"/>
    <property type="gene ID" value="TraesLDM7B03G04062430"/>
</dbReference>
<dbReference type="Gramene" id="TraesMAC7B03G04054440.1">
    <property type="protein sequence ID" value="TraesMAC7B03G04054440.1"/>
    <property type="gene ID" value="TraesMAC7B03G04054440"/>
</dbReference>
<dbReference type="Gramene" id="TraesCAD_scaffold_014150_01G000200.1">
    <property type="protein sequence ID" value="TraesCAD_scaffold_014150_01G000200.1"/>
    <property type="gene ID" value="TraesCAD_scaffold_014150_01G000200"/>
</dbReference>
<evidence type="ECO:0000313" key="1">
    <source>
        <dbReference type="EnsemblPlants" id="TraesCS7B02G044600.1"/>
    </source>
</evidence>
<dbReference type="Gramene" id="TraesSTA7B03G04054780.1">
    <property type="protein sequence ID" value="TraesSTA7B03G04054780.1"/>
    <property type="gene ID" value="TraesSTA7B03G04054780"/>
</dbReference>
<dbReference type="PANTHER" id="PTHR32133:SF394">
    <property type="entry name" value="F-BOX DOMAIN-CONTAINING PROTEIN"/>
    <property type="match status" value="1"/>
</dbReference>
<dbReference type="Gramene" id="TraesCS7B03G0117500.1">
    <property type="protein sequence ID" value="TraesCS7B03G0117500.1.CDS"/>
    <property type="gene ID" value="TraesCS7B03G0117500"/>
</dbReference>